<keyword evidence="3" id="KW-0731">Sigma factor</keyword>
<dbReference type="InterPro" id="IPR039425">
    <property type="entry name" value="RNA_pol_sigma-70-like"/>
</dbReference>
<evidence type="ECO:0000256" key="1">
    <source>
        <dbReference type="ARBA" id="ARBA00010641"/>
    </source>
</evidence>
<sequence>MRAIDPERTQWFLRHVLPHEPGLRRWLARHRPPGLDLEDVIQEAYAVLADLPSVADIQFPRAYLFQVARSVITRHARRARVVSIHLLDDLTQLEQADEEPSPERVAIDRDQLRWLAQAIAAMPAKTREAFVLRRVEGLSQREIARRMAISENTVEKHIARGLRFLIEWFADGGNTGLEASKQRQPEIAPSDGPPRVQSIH</sequence>
<accession>A0A328ADL7</accession>
<evidence type="ECO:0000256" key="5">
    <source>
        <dbReference type="SAM" id="MobiDB-lite"/>
    </source>
</evidence>
<dbReference type="Pfam" id="PF08281">
    <property type="entry name" value="Sigma70_r4_2"/>
    <property type="match status" value="1"/>
</dbReference>
<dbReference type="InterPro" id="IPR013325">
    <property type="entry name" value="RNA_pol_sigma_r2"/>
</dbReference>
<feature type="domain" description="RNA polymerase sigma factor 70 region 4 type 2" evidence="7">
    <location>
        <begin position="113"/>
        <end position="165"/>
    </location>
</feature>
<dbReference type="SUPFAM" id="SSF88946">
    <property type="entry name" value="Sigma2 domain of RNA polymerase sigma factors"/>
    <property type="match status" value="1"/>
</dbReference>
<dbReference type="Pfam" id="PF04542">
    <property type="entry name" value="Sigma70_r2"/>
    <property type="match status" value="1"/>
</dbReference>
<evidence type="ECO:0000313" key="8">
    <source>
        <dbReference type="EMBL" id="RAK52740.1"/>
    </source>
</evidence>
<evidence type="ECO:0000313" key="9">
    <source>
        <dbReference type="Proteomes" id="UP000249725"/>
    </source>
</evidence>
<dbReference type="Gene3D" id="1.10.1740.10">
    <property type="match status" value="1"/>
</dbReference>
<dbReference type="GO" id="GO:0016987">
    <property type="term" value="F:sigma factor activity"/>
    <property type="evidence" value="ECO:0007669"/>
    <property type="project" value="UniProtKB-KW"/>
</dbReference>
<proteinExistence type="inferred from homology"/>
<keyword evidence="4" id="KW-0804">Transcription</keyword>
<dbReference type="GO" id="GO:0003677">
    <property type="term" value="F:DNA binding"/>
    <property type="evidence" value="ECO:0007669"/>
    <property type="project" value="InterPro"/>
</dbReference>
<comment type="caution">
    <text evidence="8">The sequence shown here is derived from an EMBL/GenBank/DDBJ whole genome shotgun (WGS) entry which is preliminary data.</text>
</comment>
<feature type="region of interest" description="Disordered" evidence="5">
    <location>
        <begin position="177"/>
        <end position="200"/>
    </location>
</feature>
<dbReference type="NCBIfam" id="TIGR02937">
    <property type="entry name" value="sigma70-ECF"/>
    <property type="match status" value="1"/>
</dbReference>
<evidence type="ECO:0000259" key="6">
    <source>
        <dbReference type="Pfam" id="PF04542"/>
    </source>
</evidence>
<dbReference type="CDD" id="cd06171">
    <property type="entry name" value="Sigma70_r4"/>
    <property type="match status" value="1"/>
</dbReference>
<dbReference type="GO" id="GO:0006352">
    <property type="term" value="P:DNA-templated transcription initiation"/>
    <property type="evidence" value="ECO:0007669"/>
    <property type="project" value="InterPro"/>
</dbReference>
<keyword evidence="9" id="KW-1185">Reference proteome</keyword>
<evidence type="ECO:0000256" key="2">
    <source>
        <dbReference type="ARBA" id="ARBA00023015"/>
    </source>
</evidence>
<dbReference type="InterPro" id="IPR013249">
    <property type="entry name" value="RNA_pol_sigma70_r4_t2"/>
</dbReference>
<dbReference type="EMBL" id="QFYR01000002">
    <property type="protein sequence ID" value="RAK52740.1"/>
    <property type="molecule type" value="Genomic_DNA"/>
</dbReference>
<dbReference type="InterPro" id="IPR013324">
    <property type="entry name" value="RNA_pol_sigma_r3/r4-like"/>
</dbReference>
<evidence type="ECO:0000259" key="7">
    <source>
        <dbReference type="Pfam" id="PF08281"/>
    </source>
</evidence>
<protein>
    <submittedName>
        <fullName evidence="8">RNA polymerase subunit sigma-24</fullName>
    </submittedName>
</protein>
<dbReference type="Proteomes" id="UP000249725">
    <property type="component" value="Unassembled WGS sequence"/>
</dbReference>
<evidence type="ECO:0000256" key="3">
    <source>
        <dbReference type="ARBA" id="ARBA00023082"/>
    </source>
</evidence>
<feature type="domain" description="RNA polymerase sigma-70 region 2" evidence="6">
    <location>
        <begin position="18"/>
        <end position="80"/>
    </location>
</feature>
<dbReference type="InterPro" id="IPR036388">
    <property type="entry name" value="WH-like_DNA-bd_sf"/>
</dbReference>
<evidence type="ECO:0000256" key="4">
    <source>
        <dbReference type="ARBA" id="ARBA00023163"/>
    </source>
</evidence>
<dbReference type="SUPFAM" id="SSF88659">
    <property type="entry name" value="Sigma3 and sigma4 domains of RNA polymerase sigma factors"/>
    <property type="match status" value="1"/>
</dbReference>
<dbReference type="RefSeq" id="WP_111515025.1">
    <property type="nucleotide sequence ID" value="NZ_QFYR01000002.1"/>
</dbReference>
<dbReference type="InterPro" id="IPR014284">
    <property type="entry name" value="RNA_pol_sigma-70_dom"/>
</dbReference>
<dbReference type="PANTHER" id="PTHR43133:SF63">
    <property type="entry name" value="RNA POLYMERASE SIGMA FACTOR FECI-RELATED"/>
    <property type="match status" value="1"/>
</dbReference>
<dbReference type="AlphaFoldDB" id="A0A328ADL7"/>
<name>A0A328ADL7_9CAUL</name>
<keyword evidence="2" id="KW-0805">Transcription regulation</keyword>
<reference evidence="9" key="1">
    <citation type="submission" date="2018-05" db="EMBL/GenBank/DDBJ databases">
        <authorList>
            <person name="Li X."/>
        </authorList>
    </citation>
    <scope>NUCLEOTIDE SEQUENCE [LARGE SCALE GENOMIC DNA]</scope>
    <source>
        <strain evidence="9">YIM 73061</strain>
    </source>
</reference>
<dbReference type="InterPro" id="IPR007627">
    <property type="entry name" value="RNA_pol_sigma70_r2"/>
</dbReference>
<gene>
    <name evidence="8" type="ORF">DJ018_11165</name>
</gene>
<comment type="similarity">
    <text evidence="1">Belongs to the sigma-70 factor family. ECF subfamily.</text>
</comment>
<dbReference type="PANTHER" id="PTHR43133">
    <property type="entry name" value="RNA POLYMERASE ECF-TYPE SIGMA FACTO"/>
    <property type="match status" value="1"/>
</dbReference>
<organism evidence="8 9">
    <name type="scientific">Phenylobacterium deserti</name>
    <dbReference type="NCBI Taxonomy" id="1914756"/>
    <lineage>
        <taxon>Bacteria</taxon>
        <taxon>Pseudomonadati</taxon>
        <taxon>Pseudomonadota</taxon>
        <taxon>Alphaproteobacteria</taxon>
        <taxon>Caulobacterales</taxon>
        <taxon>Caulobacteraceae</taxon>
        <taxon>Phenylobacterium</taxon>
    </lineage>
</organism>
<dbReference type="Gene3D" id="1.10.10.10">
    <property type="entry name" value="Winged helix-like DNA-binding domain superfamily/Winged helix DNA-binding domain"/>
    <property type="match status" value="1"/>
</dbReference>
<dbReference type="OrthoDB" id="7268940at2"/>